<dbReference type="KEGG" id="naz:Aazo_1166"/>
<dbReference type="Proteomes" id="UP000001511">
    <property type="component" value="Chromosome"/>
</dbReference>
<dbReference type="EMBL" id="CP002059">
    <property type="protein sequence ID" value="ADI63488.1"/>
    <property type="molecule type" value="Genomic_DNA"/>
</dbReference>
<evidence type="ECO:0000313" key="2">
    <source>
        <dbReference type="Proteomes" id="UP000001511"/>
    </source>
</evidence>
<dbReference type="HOGENOM" id="CLU_142852_0_0_3"/>
<evidence type="ECO:0000313" key="1">
    <source>
        <dbReference type="EMBL" id="ADI63488.1"/>
    </source>
</evidence>
<gene>
    <name evidence="1" type="ordered locus">Aazo_1166</name>
</gene>
<evidence type="ECO:0008006" key="3">
    <source>
        <dbReference type="Google" id="ProtNLM"/>
    </source>
</evidence>
<dbReference type="Gene3D" id="3.40.50.1010">
    <property type="entry name" value="5'-nuclease"/>
    <property type="match status" value="1"/>
</dbReference>
<dbReference type="eggNOG" id="COG1487">
    <property type="taxonomic scope" value="Bacteria"/>
</dbReference>
<accession>D7E365</accession>
<dbReference type="RefSeq" id="WP_013190506.1">
    <property type="nucleotide sequence ID" value="NC_014248.1"/>
</dbReference>
<sequence>MKSLQESKTAIRIPEIADYELRRELIREGKNKSLERLDTFSQICLIPITSKTMRKAAELWAWVRNQGKPTASNDSLDGDVILAPQLILQLNCFDEVIVVKTNLKHICRFANEGIFVAD</sequence>
<name>D7E365_NOSA0</name>
<proteinExistence type="predicted"/>
<organism evidence="1 2">
    <name type="scientific">Nostoc azollae (strain 0708)</name>
    <name type="common">Anabaena azollae (strain 0708)</name>
    <dbReference type="NCBI Taxonomy" id="551115"/>
    <lineage>
        <taxon>Bacteria</taxon>
        <taxon>Bacillati</taxon>
        <taxon>Cyanobacteriota</taxon>
        <taxon>Cyanophyceae</taxon>
        <taxon>Nostocales</taxon>
        <taxon>Nostocaceae</taxon>
        <taxon>Trichormus</taxon>
    </lineage>
</organism>
<dbReference type="STRING" id="551115.Aazo_1166"/>
<reference evidence="1 2" key="1">
    <citation type="journal article" date="2010" name="PLoS ONE">
        <title>Genome erosion in a nitrogen-fixing vertically transmitted endosymbiotic multicellular cyanobacterium.</title>
        <authorList>
            <person name="Ran L."/>
            <person name="Larsson J."/>
            <person name="Vigil-Stenman T."/>
            <person name="Nylander J.A."/>
            <person name="Ininbergs K."/>
            <person name="Zheng W.W."/>
            <person name="Lapidus A."/>
            <person name="Lowry S."/>
            <person name="Haselkorn R."/>
            <person name="Bergman B."/>
        </authorList>
    </citation>
    <scope>NUCLEOTIDE SEQUENCE [LARGE SCALE GENOMIC DNA]</scope>
    <source>
        <strain evidence="1 2">0708</strain>
    </source>
</reference>
<keyword evidence="2" id="KW-1185">Reference proteome</keyword>
<dbReference type="AlphaFoldDB" id="D7E365"/>
<dbReference type="InterPro" id="IPR029060">
    <property type="entry name" value="PIN-like_dom_sf"/>
</dbReference>
<dbReference type="SUPFAM" id="SSF88723">
    <property type="entry name" value="PIN domain-like"/>
    <property type="match status" value="1"/>
</dbReference>
<protein>
    <recommendedName>
        <fullName evidence="3">PIN domain-containing protein</fullName>
    </recommendedName>
</protein>